<comment type="subcellular location">
    <subcellularLocation>
        <location evidence="1">Membrane</location>
        <topology evidence="1">Multi-pass membrane protein</topology>
    </subcellularLocation>
</comment>
<dbReference type="GO" id="GO:0045879">
    <property type="term" value="P:negative regulation of smoothened signaling pathway"/>
    <property type="evidence" value="ECO:0007669"/>
    <property type="project" value="TreeGrafter"/>
</dbReference>
<keyword evidence="6" id="KW-0325">Glycoprotein</keyword>
<feature type="transmembrane region" description="Helical" evidence="7">
    <location>
        <begin position="764"/>
        <end position="785"/>
    </location>
</feature>
<dbReference type="PANTHER" id="PTHR46022">
    <property type="entry name" value="PROTEIN PATCHED"/>
    <property type="match status" value="1"/>
</dbReference>
<feature type="transmembrane region" description="Helical" evidence="7">
    <location>
        <begin position="733"/>
        <end position="752"/>
    </location>
</feature>
<evidence type="ECO:0000313" key="10">
    <source>
        <dbReference type="Proteomes" id="UP000218231"/>
    </source>
</evidence>
<dbReference type="GO" id="GO:0097108">
    <property type="term" value="F:hedgehog family protein binding"/>
    <property type="evidence" value="ECO:0007669"/>
    <property type="project" value="TreeGrafter"/>
</dbReference>
<evidence type="ECO:0000256" key="2">
    <source>
        <dbReference type="ARBA" id="ARBA00005585"/>
    </source>
</evidence>
<dbReference type="FunFam" id="1.20.1640.10:FF:000031">
    <property type="entry name" value="PaTChed family"/>
    <property type="match status" value="1"/>
</dbReference>
<keyword evidence="5 7" id="KW-0472">Membrane</keyword>
<evidence type="ECO:0000256" key="7">
    <source>
        <dbReference type="SAM" id="Phobius"/>
    </source>
</evidence>
<reference evidence="9 10" key="1">
    <citation type="journal article" date="2017" name="Curr. Biol.">
        <title>Genome architecture and evolution of a unichromosomal asexual nematode.</title>
        <authorList>
            <person name="Fradin H."/>
            <person name="Zegar C."/>
            <person name="Gutwein M."/>
            <person name="Lucas J."/>
            <person name="Kovtun M."/>
            <person name="Corcoran D."/>
            <person name="Baugh L.R."/>
            <person name="Kiontke K."/>
            <person name="Gunsalus K."/>
            <person name="Fitch D.H."/>
            <person name="Piano F."/>
        </authorList>
    </citation>
    <scope>NUCLEOTIDE SEQUENCE [LARGE SCALE GENOMIC DNA]</scope>
    <source>
        <strain evidence="9">PF1309</strain>
    </source>
</reference>
<feature type="transmembrane region" description="Helical" evidence="7">
    <location>
        <begin position="656"/>
        <end position="680"/>
    </location>
</feature>
<evidence type="ECO:0000256" key="6">
    <source>
        <dbReference type="ARBA" id="ARBA00023180"/>
    </source>
</evidence>
<dbReference type="PROSITE" id="PS50156">
    <property type="entry name" value="SSD"/>
    <property type="match status" value="1"/>
</dbReference>
<proteinExistence type="inferred from homology"/>
<comment type="similarity">
    <text evidence="2">Belongs to the patched family.</text>
</comment>
<dbReference type="OrthoDB" id="5873834at2759"/>
<evidence type="ECO:0000256" key="3">
    <source>
        <dbReference type="ARBA" id="ARBA00022692"/>
    </source>
</evidence>
<keyword evidence="3 7" id="KW-0812">Transmembrane</keyword>
<keyword evidence="4 7" id="KW-1133">Transmembrane helix</keyword>
<evidence type="ECO:0000256" key="1">
    <source>
        <dbReference type="ARBA" id="ARBA00004141"/>
    </source>
</evidence>
<feature type="transmembrane region" description="Helical" evidence="7">
    <location>
        <begin position="870"/>
        <end position="892"/>
    </location>
</feature>
<dbReference type="GO" id="GO:0005886">
    <property type="term" value="C:plasma membrane"/>
    <property type="evidence" value="ECO:0007669"/>
    <property type="project" value="TreeGrafter"/>
</dbReference>
<dbReference type="Proteomes" id="UP000218231">
    <property type="component" value="Unassembled WGS sequence"/>
</dbReference>
<dbReference type="PANTHER" id="PTHR46022:SF1">
    <property type="entry name" value="PROTEIN PATCHED"/>
    <property type="match status" value="1"/>
</dbReference>
<keyword evidence="10" id="KW-1185">Reference proteome</keyword>
<dbReference type="GO" id="GO:0005119">
    <property type="term" value="F:smoothened binding"/>
    <property type="evidence" value="ECO:0007669"/>
    <property type="project" value="TreeGrafter"/>
</dbReference>
<name>A0A2A2KEN1_9BILA</name>
<dbReference type="SUPFAM" id="SSF82866">
    <property type="entry name" value="Multidrug efflux transporter AcrB transmembrane domain"/>
    <property type="match status" value="1"/>
</dbReference>
<dbReference type="Gene3D" id="1.20.1640.10">
    <property type="entry name" value="Multidrug efflux transporter AcrB transmembrane domain"/>
    <property type="match status" value="1"/>
</dbReference>
<gene>
    <name evidence="9" type="ORF">WR25_00099</name>
</gene>
<protein>
    <recommendedName>
        <fullName evidence="8">SSD domain-containing protein</fullName>
    </recommendedName>
</protein>
<organism evidence="9 10">
    <name type="scientific">Diploscapter pachys</name>
    <dbReference type="NCBI Taxonomy" id="2018661"/>
    <lineage>
        <taxon>Eukaryota</taxon>
        <taxon>Metazoa</taxon>
        <taxon>Ecdysozoa</taxon>
        <taxon>Nematoda</taxon>
        <taxon>Chromadorea</taxon>
        <taxon>Rhabditida</taxon>
        <taxon>Rhabditina</taxon>
        <taxon>Rhabditomorpha</taxon>
        <taxon>Rhabditoidea</taxon>
        <taxon>Rhabditidae</taxon>
        <taxon>Diploscapter</taxon>
    </lineage>
</organism>
<feature type="transmembrane region" description="Helical" evidence="7">
    <location>
        <begin position="692"/>
        <end position="712"/>
    </location>
</feature>
<comment type="caution">
    <text evidence="9">The sequence shown here is derived from an EMBL/GenBank/DDBJ whole genome shotgun (WGS) entry which is preliminary data.</text>
</comment>
<feature type="transmembrane region" description="Helical" evidence="7">
    <location>
        <begin position="625"/>
        <end position="644"/>
    </location>
</feature>
<feature type="domain" description="SSD" evidence="8">
    <location>
        <begin position="624"/>
        <end position="785"/>
    </location>
</feature>
<evidence type="ECO:0000256" key="4">
    <source>
        <dbReference type="ARBA" id="ARBA00022989"/>
    </source>
</evidence>
<dbReference type="STRING" id="2018661.A0A2A2KEN1"/>
<dbReference type="InterPro" id="IPR000731">
    <property type="entry name" value="SSD"/>
</dbReference>
<dbReference type="InterPro" id="IPR053958">
    <property type="entry name" value="HMGCR/SNAP/NPC1-like_SSD"/>
</dbReference>
<evidence type="ECO:0000313" key="9">
    <source>
        <dbReference type="EMBL" id="PAV72303.1"/>
    </source>
</evidence>
<evidence type="ECO:0000259" key="8">
    <source>
        <dbReference type="PROSITE" id="PS50156"/>
    </source>
</evidence>
<accession>A0A2A2KEN1</accession>
<dbReference type="GO" id="GO:0018996">
    <property type="term" value="P:molting cycle, collagen and cuticulin-based cuticle"/>
    <property type="evidence" value="ECO:0007669"/>
    <property type="project" value="UniProtKB-ARBA"/>
</dbReference>
<dbReference type="GO" id="GO:0008158">
    <property type="term" value="F:hedgehog receptor activity"/>
    <property type="evidence" value="ECO:0007669"/>
    <property type="project" value="TreeGrafter"/>
</dbReference>
<dbReference type="AlphaFoldDB" id="A0A2A2KEN1"/>
<feature type="transmembrane region" description="Helical" evidence="7">
    <location>
        <begin position="118"/>
        <end position="143"/>
    </location>
</feature>
<evidence type="ECO:0000256" key="5">
    <source>
        <dbReference type="ARBA" id="ARBA00023136"/>
    </source>
</evidence>
<sequence length="993" mass="111683">MLTLLEPPGRKGHQRHRSAQQLLNFALDDEDFDVASEAGTGRNSAKRHTDQTQGCATRFLDKHLVWKSNSADANEKWRKEFRVRPSWCDADLCLQQIKRGRATGNLWALYSRSFIQKLLFWLGNAVANNALFVLIAIFIAFAICCNGLRYVHIETDIVKLWVSKGGRLDEELNFLDRMKASNSYNNSNEAAEIVRENGLGGGYQVLIQTPESPGQNALSKEALLKHVRVMEQIATLKVTIGQVEWSLSDICFKPAPPQIANDSIASLVVDVIDRIVPCIWITPIDCFWEGSKPLGPHPYLHKSAIGPMAAAMNSLPKGKEVRWSDFDPQAVIDEIHTMFGLGSHYTFFQRTGLGHGYMDRPCIDPLDPDCPPSAPNFYDVCPVIDLVLDFAKKQNATLEAEKEKEEYDLFDLIGDFATRKRREAPPPGTIKVNATEAAKLAKQKTEENSKKKAEEHAKKCQTYRRAALNWLAQNKDKWDEIPLPEKNKPLVVNYGKEMNHGCAGFARDVLHWPEDMIMGGAKRSKDSLTHADALQSVFLVASPQDVYLRFKDKPGRSSLKPNLNQTTWNSSVAEEVLQTWQRNFTRTIYDHKDNFDAERNERRTLHPLASTSIADMLAEFCDFDYGVIFFGYFLMLLYALWTQMRFESCLPASESFMGLALAGILVVTFSSVAGLGMATWFGIEFNAATTQIVPFLSLGIGVDNMFMLLHNYADLTRLANRDEMGILMRETGMTLLCTSTNNILSFLAGTMLPIPALRSFCAQISILLTFNFIAICTLYPAILSIDLRRRRAGRRDILCCLYGNTTEDTYSMITKPKNTMHMKRTLGGNNESAVSMASASCQPDDEQTIVPRNSLRGIIRYYYIPFISNPIVKICVVLASFGLIALSIVGAMNANLGLELSDVLPEHTAPAQFLRARDKYFSFYPMFAVLKGPHIDYARQQKQIDSYRSMIATSPYVIKNAASEPSEKYWLGLMRDWLVSIQNGVDDAIRNNR</sequence>
<dbReference type="Pfam" id="PF12349">
    <property type="entry name" value="Sterol-sensing"/>
    <property type="match status" value="1"/>
</dbReference>
<dbReference type="EMBL" id="LIAE01008837">
    <property type="protein sequence ID" value="PAV72303.1"/>
    <property type="molecule type" value="Genomic_DNA"/>
</dbReference>